<keyword evidence="3" id="KW-1185">Reference proteome</keyword>
<proteinExistence type="predicted"/>
<reference evidence="2 3" key="1">
    <citation type="submission" date="2023-04" db="EMBL/GenBank/DDBJ databases">
        <title>Complete genome sequence of Alisedimentitalea scapharcae.</title>
        <authorList>
            <person name="Rong J.-C."/>
            <person name="Yi M.-L."/>
            <person name="Zhao Q."/>
        </authorList>
    </citation>
    <scope>NUCLEOTIDE SEQUENCE [LARGE SCALE GENOMIC DNA]</scope>
    <source>
        <strain evidence="2 3">KCTC 42119</strain>
    </source>
</reference>
<evidence type="ECO:0000313" key="3">
    <source>
        <dbReference type="Proteomes" id="UP001623232"/>
    </source>
</evidence>
<sequence length="73" mass="7813">MLDPKGRRTVAQGRQQDALDDPLALGRQVGGTGDAFPAEMGDMTAVEHLSTIALSDTTYVTEVTLGPHRSPYQ</sequence>
<gene>
    <name evidence="2" type="ORF">QEZ52_16125</name>
</gene>
<dbReference type="EMBL" id="CP123584">
    <property type="protein sequence ID" value="WZK88119.1"/>
    <property type="molecule type" value="Genomic_DNA"/>
</dbReference>
<evidence type="ECO:0000313" key="2">
    <source>
        <dbReference type="EMBL" id="WZK88119.1"/>
    </source>
</evidence>
<accession>A0ABZ2XS07</accession>
<name>A0ABZ2XS07_9RHOB</name>
<dbReference type="RefSeq" id="WP_406645488.1">
    <property type="nucleotide sequence ID" value="NZ_CP123584.1"/>
</dbReference>
<dbReference type="Proteomes" id="UP001623232">
    <property type="component" value="Chromosome"/>
</dbReference>
<feature type="region of interest" description="Disordered" evidence="1">
    <location>
        <begin position="1"/>
        <end position="25"/>
    </location>
</feature>
<protein>
    <submittedName>
        <fullName evidence="2">Uncharacterized protein</fullName>
    </submittedName>
</protein>
<evidence type="ECO:0000256" key="1">
    <source>
        <dbReference type="SAM" id="MobiDB-lite"/>
    </source>
</evidence>
<organism evidence="2 3">
    <name type="scientific">Aliisedimentitalea scapharcae</name>
    <dbReference type="NCBI Taxonomy" id="1524259"/>
    <lineage>
        <taxon>Bacteria</taxon>
        <taxon>Pseudomonadati</taxon>
        <taxon>Pseudomonadota</taxon>
        <taxon>Alphaproteobacteria</taxon>
        <taxon>Rhodobacterales</taxon>
        <taxon>Roseobacteraceae</taxon>
        <taxon>Aliisedimentitalea</taxon>
    </lineage>
</organism>